<evidence type="ECO:0000313" key="9">
    <source>
        <dbReference type="EMBL" id="KAJ8899831.1"/>
    </source>
</evidence>
<protein>
    <recommendedName>
        <fullName evidence="8">Integral membrane bound transporter domain-containing protein</fullName>
    </recommendedName>
</protein>
<dbReference type="EMBL" id="JAIWQS010000008">
    <property type="protein sequence ID" value="KAJ8899831.1"/>
    <property type="molecule type" value="Genomic_DNA"/>
</dbReference>
<keyword evidence="2" id="KW-1003">Cell membrane</keyword>
<keyword evidence="3 6" id="KW-0812">Transmembrane</keyword>
<comment type="caution">
    <text evidence="9">The sequence shown here is derived from an EMBL/GenBank/DDBJ whole genome shotgun (WGS) entry which is preliminary data.</text>
</comment>
<dbReference type="GO" id="GO:0005886">
    <property type="term" value="C:plasma membrane"/>
    <property type="evidence" value="ECO:0007669"/>
    <property type="project" value="UniProtKB-SubCell"/>
</dbReference>
<feature type="transmembrane region" description="Helical" evidence="6">
    <location>
        <begin position="68"/>
        <end position="86"/>
    </location>
</feature>
<evidence type="ECO:0000256" key="6">
    <source>
        <dbReference type="SAM" id="Phobius"/>
    </source>
</evidence>
<keyword evidence="10" id="KW-1185">Reference proteome</keyword>
<keyword evidence="4 6" id="KW-1133">Transmembrane helix</keyword>
<feature type="chain" id="PRO_5043753981" description="Integral membrane bound transporter domain-containing protein" evidence="7">
    <location>
        <begin position="23"/>
        <end position="787"/>
    </location>
</feature>
<feature type="domain" description="Integral membrane bound transporter" evidence="8">
    <location>
        <begin position="407"/>
        <end position="533"/>
    </location>
</feature>
<evidence type="ECO:0000259" key="8">
    <source>
        <dbReference type="Pfam" id="PF13515"/>
    </source>
</evidence>
<evidence type="ECO:0000256" key="5">
    <source>
        <dbReference type="ARBA" id="ARBA00023136"/>
    </source>
</evidence>
<reference evidence="9 10" key="1">
    <citation type="submission" date="2021-09" db="EMBL/GenBank/DDBJ databases">
        <title>Genomic insights and catalytic innovation underlie evolution of tropane alkaloids biosynthesis.</title>
        <authorList>
            <person name="Wang Y.-J."/>
            <person name="Tian T."/>
            <person name="Huang J.-P."/>
            <person name="Huang S.-X."/>
        </authorList>
    </citation>
    <scope>NUCLEOTIDE SEQUENCE [LARGE SCALE GENOMIC DNA]</scope>
    <source>
        <strain evidence="9">KIB-2018</strain>
        <tissue evidence="9">Leaf</tissue>
    </source>
</reference>
<dbReference type="AlphaFoldDB" id="A0AAV8UG88"/>
<dbReference type="InterPro" id="IPR049453">
    <property type="entry name" value="Memb_transporter_dom"/>
</dbReference>
<feature type="signal peptide" evidence="7">
    <location>
        <begin position="1"/>
        <end position="22"/>
    </location>
</feature>
<evidence type="ECO:0000256" key="7">
    <source>
        <dbReference type="SAM" id="SignalP"/>
    </source>
</evidence>
<keyword evidence="7" id="KW-0732">Signal</keyword>
<keyword evidence="5 6" id="KW-0472">Membrane</keyword>
<gene>
    <name evidence="9" type="ORF">K2173_019534</name>
</gene>
<evidence type="ECO:0000256" key="2">
    <source>
        <dbReference type="ARBA" id="ARBA00022475"/>
    </source>
</evidence>
<evidence type="ECO:0000256" key="1">
    <source>
        <dbReference type="ARBA" id="ARBA00004651"/>
    </source>
</evidence>
<dbReference type="PANTHER" id="PTHR30509:SF34">
    <property type="entry name" value="F3L24.34 PROTEIN"/>
    <property type="match status" value="1"/>
</dbReference>
<name>A0AAV8UG88_9ROSI</name>
<feature type="transmembrane region" description="Helical" evidence="6">
    <location>
        <begin position="149"/>
        <end position="170"/>
    </location>
</feature>
<evidence type="ECO:0000313" key="10">
    <source>
        <dbReference type="Proteomes" id="UP001159364"/>
    </source>
</evidence>
<dbReference type="Proteomes" id="UP001159364">
    <property type="component" value="Linkage Group LG08"/>
</dbReference>
<proteinExistence type="predicted"/>
<evidence type="ECO:0000256" key="4">
    <source>
        <dbReference type="ARBA" id="ARBA00022989"/>
    </source>
</evidence>
<dbReference type="PANTHER" id="PTHR30509">
    <property type="entry name" value="P-HYDROXYBENZOIC ACID EFFLUX PUMP SUBUNIT-RELATED"/>
    <property type="match status" value="1"/>
</dbReference>
<feature type="transmembrane region" description="Helical" evidence="6">
    <location>
        <begin position="93"/>
        <end position="111"/>
    </location>
</feature>
<evidence type="ECO:0000256" key="3">
    <source>
        <dbReference type="ARBA" id="ARBA00022692"/>
    </source>
</evidence>
<sequence>MSTTATSIWLVRFMSALRSALACLIVASTTLYGPASIRLLIPYPAFAYTTAIQIVSDATLGDSLRGCWYAVCATIQTTIPCTLTLWMVGPDKFTTGLAAAAVAITSFIVALPDSTPMASKRIAFGQIVILYVDAVVNGSDQKGVFMHPIHIACSTALGALASVLAMLVPYPRLAYYEARRACYLYMENASERLELLVKAFVAKDKQAATDLISQAKLLTQTGVRNLQDVIDCQSSLVWELCNSKLTNPGENLQNIETKLRGLEIALSCQSLPVGMNDEGLMEELLKMKDTGLKLSQAKSFGPFGLETTPDTTETSSKTFLWTPKTNARTLHDLSIFFFLYCIQHLQSDSPIGTCPEPISENTGKVNTHEAKDQTKRRIVKTWNSLVQLGSGERWTFALKCSLSLGFAVLLGLMFEKDQGYWSGLTTAICFVNGRQALFSLANACVQGTALGSIYGIICCFVFQHFMDLKILPLLPWVMLTSFLRHSKMYGKAGATAAATGAFYILGRTNYGEPSEFGIARLTEVSIGLICFIVLEVASQPVRAATIAKTGLAWSLGALRICVEDISVCGGQKMIQFRDRQKILKWHVNNLERFIADAEVEPNFWFVPFNGASYKKLLGSLRKMTDLLLFTAYEIENILAESERLGLDKKKLGETLNGDLDHFRRKVVCSLESFEEVILTKVKSISEPEAKLQMEKVHYDVEAGKSHHEAEVEEIVESFLQRSMEVFKELDNCKAEQKSENQMILCLTSLAFCIDRVNKETIEIEKELKNLIIWEDPSKAYPQGKHST</sequence>
<organism evidence="9 10">
    <name type="scientific">Erythroxylum novogranatense</name>
    <dbReference type="NCBI Taxonomy" id="1862640"/>
    <lineage>
        <taxon>Eukaryota</taxon>
        <taxon>Viridiplantae</taxon>
        <taxon>Streptophyta</taxon>
        <taxon>Embryophyta</taxon>
        <taxon>Tracheophyta</taxon>
        <taxon>Spermatophyta</taxon>
        <taxon>Magnoliopsida</taxon>
        <taxon>eudicotyledons</taxon>
        <taxon>Gunneridae</taxon>
        <taxon>Pentapetalae</taxon>
        <taxon>rosids</taxon>
        <taxon>fabids</taxon>
        <taxon>Malpighiales</taxon>
        <taxon>Erythroxylaceae</taxon>
        <taxon>Erythroxylum</taxon>
    </lineage>
</organism>
<dbReference type="Pfam" id="PF13515">
    <property type="entry name" value="FUSC_2"/>
    <property type="match status" value="1"/>
</dbReference>
<accession>A0AAV8UG88</accession>
<comment type="subcellular location">
    <subcellularLocation>
        <location evidence="1">Cell membrane</location>
        <topology evidence="1">Multi-pass membrane protein</topology>
    </subcellularLocation>
</comment>